<evidence type="ECO:0000313" key="1">
    <source>
        <dbReference type="EMBL" id="ANZ73844.1"/>
    </source>
</evidence>
<sequence length="499" mass="57165">MFLILLSSALTYVICWFGYTFLLHSYRDVDPLVLYHQSSVANTRKEGETAVYRSVDTPHGIDLVTGLRISWKYKLRDGNLKDIWKLGIQHNSKVTFGQVEYSMDSLTKTMQALSNYIESSQFSCIGVDLSQYEWFIIILTGLCSLRDFTLHLHDDLIETYTSTEPKVIFTSFAYLDRVLKSDFDTIVLVDSPHCPLVIDSRVATFSSLNLINENAEEYEYTFDLRDDTRNLLVQHSEGDAFTYNQRCFVSSISALLQSLPAEHEWSTKDSLLTTFTNDDTFNFNSLVKIFSALVTGISVRIVPQEELISELDTSTILNIPDNLLYQLMPKRHSFFISRSRWLFSKGVFNKIAELPSFRSLRLIYTSVLKPPSGSSPFSSTYNYVQAITGARIINERLYEHIIGPIVKTNLFDYRITGGFIDRKHTFPRKLGVSANNGELILRDYQDYSADQREGRLSVRGFNVGIKDIDEFRKDDYWTHTNIVGKFGSDGVLYEDIATH</sequence>
<keyword evidence="2" id="KW-1185">Reference proteome</keyword>
<dbReference type="Proteomes" id="UP000094565">
    <property type="component" value="Chromosome 1"/>
</dbReference>
<dbReference type="OrthoDB" id="4138492at2759"/>
<proteinExistence type="predicted"/>
<evidence type="ECO:0000313" key="2">
    <source>
        <dbReference type="Proteomes" id="UP000094565"/>
    </source>
</evidence>
<protein>
    <submittedName>
        <fullName evidence="1">BA75_00148T0</fullName>
    </submittedName>
</protein>
<accession>A0A1B2J778</accession>
<reference evidence="1 2" key="1">
    <citation type="submission" date="2016-02" db="EMBL/GenBank/DDBJ databases">
        <title>Comparative genomic and transcriptomic foundation for Pichia pastoris.</title>
        <authorList>
            <person name="Love K.R."/>
            <person name="Shah K.A."/>
            <person name="Whittaker C.A."/>
            <person name="Wu J."/>
            <person name="Bartlett M.C."/>
            <person name="Ma D."/>
            <person name="Leeson R.L."/>
            <person name="Priest M."/>
            <person name="Young S.K."/>
            <person name="Love J.C."/>
        </authorList>
    </citation>
    <scope>NUCLEOTIDE SEQUENCE [LARGE SCALE GENOMIC DNA]</scope>
    <source>
        <strain evidence="1 2">ATCC 28485</strain>
    </source>
</reference>
<organism evidence="1 2">
    <name type="scientific">Komagataella pastoris</name>
    <name type="common">Yeast</name>
    <name type="synonym">Pichia pastoris</name>
    <dbReference type="NCBI Taxonomy" id="4922"/>
    <lineage>
        <taxon>Eukaryota</taxon>
        <taxon>Fungi</taxon>
        <taxon>Dikarya</taxon>
        <taxon>Ascomycota</taxon>
        <taxon>Saccharomycotina</taxon>
        <taxon>Pichiomycetes</taxon>
        <taxon>Pichiales</taxon>
        <taxon>Pichiaceae</taxon>
        <taxon>Komagataella</taxon>
    </lineage>
</organism>
<gene>
    <name evidence="1" type="primary">YHR045W</name>
    <name evidence="1" type="ORF">ATY40_BA7500148</name>
</gene>
<name>A0A1B2J778_PICPA</name>
<dbReference type="AlphaFoldDB" id="A0A1B2J778"/>
<dbReference type="EMBL" id="CP014584">
    <property type="protein sequence ID" value="ANZ73844.1"/>
    <property type="molecule type" value="Genomic_DNA"/>
</dbReference>